<dbReference type="EMBL" id="PZQS01000011">
    <property type="protein sequence ID" value="PVD22194.1"/>
    <property type="molecule type" value="Genomic_DNA"/>
</dbReference>
<dbReference type="OrthoDB" id="420519at2759"/>
<dbReference type="InterPro" id="IPR007603">
    <property type="entry name" value="Choline_transptr-like"/>
</dbReference>
<feature type="transmembrane region" description="Helical" evidence="7">
    <location>
        <begin position="500"/>
        <end position="522"/>
    </location>
</feature>
<evidence type="ECO:0000256" key="5">
    <source>
        <dbReference type="ARBA" id="ARBA00023136"/>
    </source>
</evidence>
<feature type="region of interest" description="Disordered" evidence="8">
    <location>
        <begin position="1"/>
        <end position="32"/>
    </location>
</feature>
<comment type="function">
    <text evidence="7">Choline transporter.</text>
</comment>
<feature type="transmembrane region" description="Helical" evidence="7">
    <location>
        <begin position="338"/>
        <end position="363"/>
    </location>
</feature>
<keyword evidence="6" id="KW-0325">Glycoprotein</keyword>
<accession>A0A2T7NLZ9</accession>
<proteinExistence type="inferred from homology"/>
<organism evidence="9 10">
    <name type="scientific">Pomacea canaliculata</name>
    <name type="common">Golden apple snail</name>
    <dbReference type="NCBI Taxonomy" id="400727"/>
    <lineage>
        <taxon>Eukaryota</taxon>
        <taxon>Metazoa</taxon>
        <taxon>Spiralia</taxon>
        <taxon>Lophotrochozoa</taxon>
        <taxon>Mollusca</taxon>
        <taxon>Gastropoda</taxon>
        <taxon>Caenogastropoda</taxon>
        <taxon>Architaenioglossa</taxon>
        <taxon>Ampullarioidea</taxon>
        <taxon>Ampullariidae</taxon>
        <taxon>Pomacea</taxon>
    </lineage>
</organism>
<evidence type="ECO:0000256" key="1">
    <source>
        <dbReference type="ARBA" id="ARBA00004141"/>
    </source>
</evidence>
<keyword evidence="10" id="KW-1185">Reference proteome</keyword>
<evidence type="ECO:0000256" key="3">
    <source>
        <dbReference type="ARBA" id="ARBA00022692"/>
    </source>
</evidence>
<feature type="transmembrane region" description="Helical" evidence="7">
    <location>
        <begin position="448"/>
        <end position="479"/>
    </location>
</feature>
<dbReference type="Pfam" id="PF04515">
    <property type="entry name" value="Choline_transpo"/>
    <property type="match status" value="1"/>
</dbReference>
<keyword evidence="4 7" id="KW-1133">Transmembrane helix</keyword>
<keyword evidence="5 7" id="KW-0472">Membrane</keyword>
<feature type="transmembrane region" description="Helical" evidence="7">
    <location>
        <begin position="282"/>
        <end position="301"/>
    </location>
</feature>
<dbReference type="PANTHER" id="PTHR12385">
    <property type="entry name" value="CHOLINE TRANSPORTER-LIKE (SLC FAMILY 44)"/>
    <property type="match status" value="1"/>
</dbReference>
<reference evidence="9 10" key="1">
    <citation type="submission" date="2018-04" db="EMBL/GenBank/DDBJ databases">
        <title>The genome of golden apple snail Pomacea canaliculata provides insight into stress tolerance and invasive adaptation.</title>
        <authorList>
            <person name="Liu C."/>
            <person name="Liu B."/>
            <person name="Ren Y."/>
            <person name="Zhang Y."/>
            <person name="Wang H."/>
            <person name="Li S."/>
            <person name="Jiang F."/>
            <person name="Yin L."/>
            <person name="Zhang G."/>
            <person name="Qian W."/>
            <person name="Fan W."/>
        </authorList>
    </citation>
    <scope>NUCLEOTIDE SEQUENCE [LARGE SCALE GENOMIC DNA]</scope>
    <source>
        <strain evidence="9">SZHN2017</strain>
        <tissue evidence="9">Muscle</tissue>
    </source>
</reference>
<feature type="transmembrane region" description="Helical" evidence="7">
    <location>
        <begin position="384"/>
        <end position="409"/>
    </location>
</feature>
<feature type="transmembrane region" description="Helical" evidence="7">
    <location>
        <begin position="43"/>
        <end position="65"/>
    </location>
</feature>
<feature type="compositionally biased region" description="Basic and acidic residues" evidence="8">
    <location>
        <begin position="1"/>
        <end position="19"/>
    </location>
</feature>
<dbReference type="GO" id="GO:0022857">
    <property type="term" value="F:transmembrane transporter activity"/>
    <property type="evidence" value="ECO:0007669"/>
    <property type="project" value="UniProtKB-UniRule"/>
</dbReference>
<evidence type="ECO:0000256" key="8">
    <source>
        <dbReference type="SAM" id="MobiDB-lite"/>
    </source>
</evidence>
<dbReference type="Proteomes" id="UP000245119">
    <property type="component" value="Linkage Group LG11"/>
</dbReference>
<evidence type="ECO:0000256" key="4">
    <source>
        <dbReference type="ARBA" id="ARBA00022989"/>
    </source>
</evidence>
<comment type="subcellular location">
    <subcellularLocation>
        <location evidence="7">Cell membrane</location>
        <topology evidence="7">Multi-pass membrane protein</topology>
    </subcellularLocation>
    <subcellularLocation>
        <location evidence="1">Membrane</location>
        <topology evidence="1">Multi-pass membrane protein</topology>
    </subcellularLocation>
</comment>
<evidence type="ECO:0000313" key="10">
    <source>
        <dbReference type="Proteomes" id="UP000245119"/>
    </source>
</evidence>
<evidence type="ECO:0000256" key="6">
    <source>
        <dbReference type="ARBA" id="ARBA00023180"/>
    </source>
</evidence>
<sequence length="717" mass="80829">MPCCGDGHKVHDVDEKPDSKYGTPRQHNPREKVPCKSRSCTDILCCIIFVIFVLGFVVCAIIGFARGNPIKLVYPTDSYGNVCGDGAYSTKPYLFYFDMLQCAKMGVSVVVNGCPTSQVCVSTCPTRYWSYVQTIAVEAAGGLSKTERELFICKYNVDPQATLSVNTLIDNGDCAAYYVKSTPVINRCIPSVFTDFTNWAVAMTYADNNRTYSIESDNGGNVTASGLSDASYYLAMFYKVREFVELVYKDVVASWWMILVGFGVALVLCLIWIVLMRWIAGIMVWLTIALLFGLIIFGTYYCYNQYYTLKNVNATTEIGVSQAFATNFNYYLSLKQTWLAFGCTLATVLLILVLLFIFLVARICIAVELIKEASRAVGNMFSTLFWPVIPFVLELGMVGLWAVSSVYVASMGRSEYYSNATNVSTDGVNYYLTRIPCDTSVHHSNADLMLFMLLWIVNFFIAIGDMTLAGAFSSYYWAWNKPDDVPAFPVTASLYRSLRYHMGSLAFGSFIIAVVQLVRIILEYIDYKMKGSKNIVATFFMKCLKCCMYCLEKFLKFINKNAYIMIAMRGRNFCFSAKDAFCLIMRNAVRVIVLDKVTDFLLFVNKLIITGAIFVASFFWFRGSIPWFSSYVKVPELNYYLTPVIMLTLGTYFMACLFFSVYAMAVDTLFLCFLEDLEMNDGSPEKPYYMSKGLMVILGRRTGVSRTASDGLDCWEK</sequence>
<evidence type="ECO:0000256" key="2">
    <source>
        <dbReference type="ARBA" id="ARBA00007168"/>
    </source>
</evidence>
<feature type="transmembrane region" description="Helical" evidence="7">
    <location>
        <begin position="600"/>
        <end position="621"/>
    </location>
</feature>
<evidence type="ECO:0000313" key="9">
    <source>
        <dbReference type="EMBL" id="PVD22194.1"/>
    </source>
</evidence>
<feature type="transmembrane region" description="Helical" evidence="7">
    <location>
        <begin position="534"/>
        <end position="551"/>
    </location>
</feature>
<protein>
    <recommendedName>
        <fullName evidence="7">Choline transporter-like protein</fullName>
    </recommendedName>
</protein>
<keyword evidence="3 7" id="KW-0812">Transmembrane</keyword>
<comment type="similarity">
    <text evidence="2 7">Belongs to the CTL (choline transporter-like) family.</text>
</comment>
<gene>
    <name evidence="9" type="ORF">C0Q70_17999</name>
</gene>
<evidence type="ECO:0000256" key="7">
    <source>
        <dbReference type="RuleBase" id="RU368066"/>
    </source>
</evidence>
<dbReference type="GO" id="GO:0005886">
    <property type="term" value="C:plasma membrane"/>
    <property type="evidence" value="ECO:0007669"/>
    <property type="project" value="UniProtKB-SubCell"/>
</dbReference>
<name>A0A2T7NLZ9_POMCA</name>
<dbReference type="AlphaFoldDB" id="A0A2T7NLZ9"/>
<feature type="transmembrane region" description="Helical" evidence="7">
    <location>
        <begin position="641"/>
        <end position="674"/>
    </location>
</feature>
<feature type="transmembrane region" description="Helical" evidence="7">
    <location>
        <begin position="255"/>
        <end position="275"/>
    </location>
</feature>
<comment type="caution">
    <text evidence="9">The sequence shown here is derived from an EMBL/GenBank/DDBJ whole genome shotgun (WGS) entry which is preliminary data.</text>
</comment>
<dbReference type="PANTHER" id="PTHR12385:SF14">
    <property type="entry name" value="CHOLINE TRANSPORTER-LIKE 2"/>
    <property type="match status" value="1"/>
</dbReference>
<dbReference type="STRING" id="400727.A0A2T7NLZ9"/>